<evidence type="ECO:0000313" key="2">
    <source>
        <dbReference type="Proteomes" id="UP000553706"/>
    </source>
</evidence>
<gene>
    <name evidence="1" type="ORF">HNP71_002291</name>
</gene>
<organism evidence="1 2">
    <name type="scientific">Acidocella aromatica</name>
    <dbReference type="NCBI Taxonomy" id="1303579"/>
    <lineage>
        <taxon>Bacteria</taxon>
        <taxon>Pseudomonadati</taxon>
        <taxon>Pseudomonadota</taxon>
        <taxon>Alphaproteobacteria</taxon>
        <taxon>Acetobacterales</taxon>
        <taxon>Acidocellaceae</taxon>
        <taxon>Acidocella</taxon>
    </lineage>
</organism>
<protein>
    <submittedName>
        <fullName evidence="1">Uncharacterized protein</fullName>
    </submittedName>
</protein>
<reference evidence="1 2" key="1">
    <citation type="submission" date="2020-08" db="EMBL/GenBank/DDBJ databases">
        <title>Genomic Encyclopedia of Type Strains, Phase IV (KMG-IV): sequencing the most valuable type-strain genomes for metagenomic binning, comparative biology and taxonomic classification.</title>
        <authorList>
            <person name="Goeker M."/>
        </authorList>
    </citation>
    <scope>NUCLEOTIDE SEQUENCE [LARGE SCALE GENOMIC DNA]</scope>
    <source>
        <strain evidence="1 2">DSM 27026</strain>
    </source>
</reference>
<proteinExistence type="predicted"/>
<sequence length="70" mass="7575">MHPQDRRSSPKAAMVCCGDHIADVANLDGQCRNSSTIAPLLLFQVAFKNIKISSVAQSVLLKPNLRSACH</sequence>
<evidence type="ECO:0000313" key="1">
    <source>
        <dbReference type="EMBL" id="MBB5374024.1"/>
    </source>
</evidence>
<comment type="caution">
    <text evidence="1">The sequence shown here is derived from an EMBL/GenBank/DDBJ whole genome shotgun (WGS) entry which is preliminary data.</text>
</comment>
<keyword evidence="2" id="KW-1185">Reference proteome</keyword>
<dbReference type="AlphaFoldDB" id="A0A840VE68"/>
<accession>A0A840VE68</accession>
<name>A0A840VE68_9PROT</name>
<dbReference type="EMBL" id="JACHFJ010000011">
    <property type="protein sequence ID" value="MBB5374024.1"/>
    <property type="molecule type" value="Genomic_DNA"/>
</dbReference>
<dbReference type="Proteomes" id="UP000553706">
    <property type="component" value="Unassembled WGS sequence"/>
</dbReference>